<feature type="domain" description="Cardiolipin synthase N-terminal" evidence="7">
    <location>
        <begin position="29"/>
        <end position="70"/>
    </location>
</feature>
<keyword evidence="9" id="KW-1185">Reference proteome</keyword>
<dbReference type="EMBL" id="JAACYS010000105">
    <property type="protein sequence ID" value="NCU19007.1"/>
    <property type="molecule type" value="Genomic_DNA"/>
</dbReference>
<evidence type="ECO:0000256" key="5">
    <source>
        <dbReference type="ARBA" id="ARBA00023136"/>
    </source>
</evidence>
<keyword evidence="5 6" id="KW-0472">Membrane</keyword>
<feature type="transmembrane region" description="Helical" evidence="6">
    <location>
        <begin position="14"/>
        <end position="35"/>
    </location>
</feature>
<evidence type="ECO:0000256" key="6">
    <source>
        <dbReference type="SAM" id="Phobius"/>
    </source>
</evidence>
<keyword evidence="3 6" id="KW-0812">Transmembrane</keyword>
<evidence type="ECO:0000256" key="2">
    <source>
        <dbReference type="ARBA" id="ARBA00022475"/>
    </source>
</evidence>
<keyword evidence="4 6" id="KW-1133">Transmembrane helix</keyword>
<dbReference type="Pfam" id="PF13396">
    <property type="entry name" value="PLDc_N"/>
    <property type="match status" value="1"/>
</dbReference>
<dbReference type="Proteomes" id="UP000743899">
    <property type="component" value="Unassembled WGS sequence"/>
</dbReference>
<sequence>MKPNLDLNNMDFDILSPVILPIIVIILLFIIFALVDLYRNKSRRKNVLVWTIVIILVIPLGPILYFIIGRKDSDKR</sequence>
<feature type="transmembrane region" description="Helical" evidence="6">
    <location>
        <begin position="47"/>
        <end position="68"/>
    </location>
</feature>
<comment type="caution">
    <text evidence="8">The sequence shown here is derived from an EMBL/GenBank/DDBJ whole genome shotgun (WGS) entry which is preliminary data.</text>
</comment>
<name>A0ABX0A860_9BACI</name>
<evidence type="ECO:0000256" key="3">
    <source>
        <dbReference type="ARBA" id="ARBA00022692"/>
    </source>
</evidence>
<organism evidence="8 9">
    <name type="scientific">Pallidibacillus pasinlerensis</name>
    <dbReference type="NCBI Taxonomy" id="2703818"/>
    <lineage>
        <taxon>Bacteria</taxon>
        <taxon>Bacillati</taxon>
        <taxon>Bacillota</taxon>
        <taxon>Bacilli</taxon>
        <taxon>Bacillales</taxon>
        <taxon>Bacillaceae</taxon>
        <taxon>Pallidibacillus</taxon>
    </lineage>
</organism>
<proteinExistence type="predicted"/>
<evidence type="ECO:0000256" key="4">
    <source>
        <dbReference type="ARBA" id="ARBA00022989"/>
    </source>
</evidence>
<dbReference type="InterPro" id="IPR027379">
    <property type="entry name" value="CLS_N"/>
</dbReference>
<comment type="subcellular location">
    <subcellularLocation>
        <location evidence="1">Cell membrane</location>
        <topology evidence="1">Multi-pass membrane protein</topology>
    </subcellularLocation>
</comment>
<evidence type="ECO:0000256" key="1">
    <source>
        <dbReference type="ARBA" id="ARBA00004651"/>
    </source>
</evidence>
<evidence type="ECO:0000259" key="7">
    <source>
        <dbReference type="Pfam" id="PF13396"/>
    </source>
</evidence>
<evidence type="ECO:0000313" key="8">
    <source>
        <dbReference type="EMBL" id="NCU19007.1"/>
    </source>
</evidence>
<accession>A0ABX0A860</accession>
<reference evidence="8 9" key="1">
    <citation type="submission" date="2020-01" db="EMBL/GenBank/DDBJ databases">
        <title>A novel Bacillus sp. from Pasinler.</title>
        <authorList>
            <person name="Adiguzel A."/>
            <person name="Ay H."/>
            <person name="Baltaci M.O."/>
        </authorList>
    </citation>
    <scope>NUCLEOTIDE SEQUENCE [LARGE SCALE GENOMIC DNA]</scope>
    <source>
        <strain evidence="8 9">P1</strain>
    </source>
</reference>
<protein>
    <submittedName>
        <fullName evidence="8">PLDc_N domain-containing protein</fullName>
    </submittedName>
</protein>
<gene>
    <name evidence="8" type="ORF">GW534_15160</name>
</gene>
<evidence type="ECO:0000313" key="9">
    <source>
        <dbReference type="Proteomes" id="UP000743899"/>
    </source>
</evidence>
<keyword evidence="2" id="KW-1003">Cell membrane</keyword>